<accession>A0A9D2NCC3</accession>
<dbReference type="PANTHER" id="PTHR43649">
    <property type="entry name" value="ARABINOSE-BINDING PROTEIN-RELATED"/>
    <property type="match status" value="1"/>
</dbReference>
<protein>
    <submittedName>
        <fullName evidence="4">Extracellular solute-binding protein</fullName>
    </submittedName>
</protein>
<reference evidence="4" key="2">
    <citation type="submission" date="2021-04" db="EMBL/GenBank/DDBJ databases">
        <authorList>
            <person name="Gilroy R."/>
        </authorList>
    </citation>
    <scope>NUCLEOTIDE SEQUENCE</scope>
    <source>
        <strain evidence="4">CHK185-5351</strain>
    </source>
</reference>
<keyword evidence="1 3" id="KW-0732">Signal</keyword>
<evidence type="ECO:0000256" key="3">
    <source>
        <dbReference type="SAM" id="SignalP"/>
    </source>
</evidence>
<dbReference type="Proteomes" id="UP000823849">
    <property type="component" value="Unassembled WGS sequence"/>
</dbReference>
<comment type="caution">
    <text evidence="4">The sequence shown here is derived from an EMBL/GenBank/DDBJ whole genome shotgun (WGS) entry which is preliminary data.</text>
</comment>
<evidence type="ECO:0000313" key="5">
    <source>
        <dbReference type="Proteomes" id="UP000823849"/>
    </source>
</evidence>
<evidence type="ECO:0000256" key="2">
    <source>
        <dbReference type="SAM" id="MobiDB-lite"/>
    </source>
</evidence>
<dbReference type="SUPFAM" id="SSF53850">
    <property type="entry name" value="Periplasmic binding protein-like II"/>
    <property type="match status" value="1"/>
</dbReference>
<reference evidence="4" key="1">
    <citation type="journal article" date="2021" name="PeerJ">
        <title>Extensive microbial diversity within the chicken gut microbiome revealed by metagenomics and culture.</title>
        <authorList>
            <person name="Gilroy R."/>
            <person name="Ravi A."/>
            <person name="Getino M."/>
            <person name="Pursley I."/>
            <person name="Horton D.L."/>
            <person name="Alikhan N.F."/>
            <person name="Baker D."/>
            <person name="Gharbi K."/>
            <person name="Hall N."/>
            <person name="Watson M."/>
            <person name="Adriaenssens E.M."/>
            <person name="Foster-Nyarko E."/>
            <person name="Jarju S."/>
            <person name="Secka A."/>
            <person name="Antonio M."/>
            <person name="Oren A."/>
            <person name="Chaudhuri R.R."/>
            <person name="La Ragione R."/>
            <person name="Hildebrand F."/>
            <person name="Pallen M.J."/>
        </authorList>
    </citation>
    <scope>NUCLEOTIDE SEQUENCE</scope>
    <source>
        <strain evidence="4">CHK185-5351</strain>
    </source>
</reference>
<proteinExistence type="predicted"/>
<organism evidence="4 5">
    <name type="scientific">Candidatus Fusicatenibacter intestinigallinarum</name>
    <dbReference type="NCBI Taxonomy" id="2838598"/>
    <lineage>
        <taxon>Bacteria</taxon>
        <taxon>Bacillati</taxon>
        <taxon>Bacillota</taxon>
        <taxon>Clostridia</taxon>
        <taxon>Lachnospirales</taxon>
        <taxon>Lachnospiraceae</taxon>
        <taxon>Fusicatenibacter</taxon>
    </lineage>
</organism>
<dbReference type="EMBL" id="DWWU01000040">
    <property type="protein sequence ID" value="HJC16131.1"/>
    <property type="molecule type" value="Genomic_DNA"/>
</dbReference>
<sequence length="576" mass="63056">MKAKKCIALLLAASLTASLFSACGSANNDFSSSESESAGSSAASGSTGTAEDGGDPAFQKFDEVVEVHIGQAVSTTDSLPEGLSVENNQYTDYLLENFNIKVAVDWTAASGNDYTQKVALCIASNTLPDAMTVSREYMLKAANAGQLYDITELFQEMQSDQVKEVMDSTGGQAIEEASVDGKQYAIPAVEVETAGVQVINVRQDWLDEYGLEAPKTLEDVENIAKVFAEKKPAGEDTVPIAGPDKSTNSYTNFLETGTTTCGFDAVFSANDAYPGIFLKDEDGTVTYGTDSDGTRKTLELLADWYEKGYIDPEMGTRDSSIELINSGKVGMFFGAWWMIGYGIGDAYRNDPDANWQSYPILTDDGKWNVKLGSATTGYCVINKNVSEDVAKAIIIMANVLLRDESKFDVSEQPLSFWPVRTLMAPADECEYTYKELIKVLDGTTTPEDYQGVSTAYKLLASDVAMVKDTIPGYETGKQLSISDFNTENFGNFQRMYSLMVGDRPYATTPVDKEVRSCIFSQTETMESRWANLWSMENEMVMKIITGKSDISAYDEFIENWMNEGGSDILEEVAELQ</sequence>
<evidence type="ECO:0000256" key="1">
    <source>
        <dbReference type="ARBA" id="ARBA00022729"/>
    </source>
</evidence>
<feature type="region of interest" description="Disordered" evidence="2">
    <location>
        <begin position="34"/>
        <end position="55"/>
    </location>
</feature>
<dbReference type="InterPro" id="IPR050490">
    <property type="entry name" value="Bact_solute-bd_prot1"/>
</dbReference>
<feature type="chain" id="PRO_5038536857" evidence="3">
    <location>
        <begin position="22"/>
        <end position="576"/>
    </location>
</feature>
<feature type="signal peptide" evidence="3">
    <location>
        <begin position="1"/>
        <end position="21"/>
    </location>
</feature>
<dbReference type="AlphaFoldDB" id="A0A9D2NCC3"/>
<name>A0A9D2NCC3_9FIRM</name>
<feature type="compositionally biased region" description="Low complexity" evidence="2">
    <location>
        <begin position="34"/>
        <end position="50"/>
    </location>
</feature>
<dbReference type="PROSITE" id="PS51257">
    <property type="entry name" value="PROKAR_LIPOPROTEIN"/>
    <property type="match status" value="1"/>
</dbReference>
<dbReference type="Gene3D" id="3.40.190.10">
    <property type="entry name" value="Periplasmic binding protein-like II"/>
    <property type="match status" value="2"/>
</dbReference>
<dbReference type="PANTHER" id="PTHR43649:SF33">
    <property type="entry name" value="POLYGALACTURONAN_RHAMNOGALACTURONAN-BINDING PROTEIN YTCQ"/>
    <property type="match status" value="1"/>
</dbReference>
<evidence type="ECO:0000313" key="4">
    <source>
        <dbReference type="EMBL" id="HJC16131.1"/>
    </source>
</evidence>
<gene>
    <name evidence="4" type="ORF">H9705_10020</name>
</gene>